<evidence type="ECO:0000313" key="9">
    <source>
        <dbReference type="EMBL" id="MBB6063408.1"/>
    </source>
</evidence>
<evidence type="ECO:0000259" key="7">
    <source>
        <dbReference type="Pfam" id="PF00590"/>
    </source>
</evidence>
<dbReference type="Pfam" id="PF02602">
    <property type="entry name" value="HEM4"/>
    <property type="match status" value="1"/>
</dbReference>
<dbReference type="Proteomes" id="UP000555828">
    <property type="component" value="Unassembled WGS sequence"/>
</dbReference>
<dbReference type="AlphaFoldDB" id="A0A841GTZ0"/>
<evidence type="ECO:0000259" key="8">
    <source>
        <dbReference type="Pfam" id="PF02602"/>
    </source>
</evidence>
<protein>
    <recommendedName>
        <fullName evidence="1">uroporphyrinogen-III C-methyltransferase</fullName>
        <ecNumber evidence="1">2.1.1.107</ecNumber>
    </recommendedName>
</protein>
<dbReference type="GO" id="GO:0019354">
    <property type="term" value="P:siroheme biosynthetic process"/>
    <property type="evidence" value="ECO:0007669"/>
    <property type="project" value="InterPro"/>
</dbReference>
<evidence type="ECO:0000256" key="3">
    <source>
        <dbReference type="ARBA" id="ARBA00022679"/>
    </source>
</evidence>
<dbReference type="SUPFAM" id="SSF69618">
    <property type="entry name" value="HemD-like"/>
    <property type="match status" value="1"/>
</dbReference>
<dbReference type="NCBIfam" id="NF004790">
    <property type="entry name" value="PRK06136.1"/>
    <property type="match status" value="1"/>
</dbReference>
<dbReference type="GO" id="GO:0004851">
    <property type="term" value="F:uroporphyrin-III C-methyltransferase activity"/>
    <property type="evidence" value="ECO:0007669"/>
    <property type="project" value="UniProtKB-EC"/>
</dbReference>
<keyword evidence="4" id="KW-0949">S-adenosyl-L-methionine</keyword>
<reference evidence="9 10" key="1">
    <citation type="submission" date="2020-08" db="EMBL/GenBank/DDBJ databases">
        <title>Genomic Encyclopedia of Type Strains, Phase IV (KMG-IV): sequencing the most valuable type-strain genomes for metagenomic binning, comparative biology and taxonomic classification.</title>
        <authorList>
            <person name="Goeker M."/>
        </authorList>
    </citation>
    <scope>NUCLEOTIDE SEQUENCE [LARGE SCALE GENOMIC DNA]</scope>
    <source>
        <strain evidence="9 10">DSM 13481</strain>
    </source>
</reference>
<dbReference type="EMBL" id="JACHEX010000007">
    <property type="protein sequence ID" value="MBB6063408.1"/>
    <property type="molecule type" value="Genomic_DNA"/>
</dbReference>
<dbReference type="PROSITE" id="PS00839">
    <property type="entry name" value="SUMT_1"/>
    <property type="match status" value="1"/>
</dbReference>
<dbReference type="InterPro" id="IPR035996">
    <property type="entry name" value="4pyrrol_Methylase_sf"/>
</dbReference>
<evidence type="ECO:0000256" key="6">
    <source>
        <dbReference type="RuleBase" id="RU003960"/>
    </source>
</evidence>
<accession>A0A841GTZ0</accession>
<evidence type="ECO:0000313" key="10">
    <source>
        <dbReference type="Proteomes" id="UP000555828"/>
    </source>
</evidence>
<dbReference type="InterPro" id="IPR003043">
    <property type="entry name" value="Uropor_MeTrfase_CS"/>
</dbReference>
<keyword evidence="9" id="KW-0456">Lyase</keyword>
<dbReference type="GO" id="GO:0004852">
    <property type="term" value="F:uroporphyrinogen-III synthase activity"/>
    <property type="evidence" value="ECO:0007669"/>
    <property type="project" value="InterPro"/>
</dbReference>
<evidence type="ECO:0000256" key="2">
    <source>
        <dbReference type="ARBA" id="ARBA00022603"/>
    </source>
</evidence>
<dbReference type="FunFam" id="3.40.1010.10:FF:000001">
    <property type="entry name" value="Siroheme synthase"/>
    <property type="match status" value="1"/>
</dbReference>
<dbReference type="EC" id="2.1.1.107" evidence="1"/>
<dbReference type="Pfam" id="PF00590">
    <property type="entry name" value="TP_methylase"/>
    <property type="match status" value="1"/>
</dbReference>
<gene>
    <name evidence="9" type="ORF">HNP65_001879</name>
</gene>
<dbReference type="Gene3D" id="3.40.50.10090">
    <property type="match status" value="2"/>
</dbReference>
<dbReference type="InterPro" id="IPR000878">
    <property type="entry name" value="4pyrrol_Mease"/>
</dbReference>
<dbReference type="GO" id="GO:0032259">
    <property type="term" value="P:methylation"/>
    <property type="evidence" value="ECO:0007669"/>
    <property type="project" value="UniProtKB-KW"/>
</dbReference>
<dbReference type="InterPro" id="IPR050161">
    <property type="entry name" value="Siro_Cobalamin_biosynth"/>
</dbReference>
<dbReference type="InterPro" id="IPR036108">
    <property type="entry name" value="4pyrrol_syn_uPrphyn_synt_sf"/>
</dbReference>
<dbReference type="CDD" id="cd11642">
    <property type="entry name" value="SUMT"/>
    <property type="match status" value="1"/>
</dbReference>
<dbReference type="InterPro" id="IPR014777">
    <property type="entry name" value="4pyrrole_Mease_sub1"/>
</dbReference>
<dbReference type="Gene3D" id="3.30.950.10">
    <property type="entry name" value="Methyltransferase, Cobalt-precorrin-4 Transmethylase, Domain 2"/>
    <property type="match status" value="1"/>
</dbReference>
<dbReference type="SUPFAM" id="SSF53790">
    <property type="entry name" value="Tetrapyrrole methylase"/>
    <property type="match status" value="1"/>
</dbReference>
<feature type="domain" description="Tetrapyrrole biosynthesis uroporphyrinogen III synthase" evidence="8">
    <location>
        <begin position="251"/>
        <end position="453"/>
    </location>
</feature>
<dbReference type="NCBIfam" id="TIGR01469">
    <property type="entry name" value="cobA_cysG_Cterm"/>
    <property type="match status" value="1"/>
</dbReference>
<organism evidence="9 10">
    <name type="scientific">Thermosipho japonicus</name>
    <dbReference type="NCBI Taxonomy" id="90323"/>
    <lineage>
        <taxon>Bacteria</taxon>
        <taxon>Thermotogati</taxon>
        <taxon>Thermotogota</taxon>
        <taxon>Thermotogae</taxon>
        <taxon>Thermotogales</taxon>
        <taxon>Fervidobacteriaceae</taxon>
        <taxon>Thermosipho</taxon>
    </lineage>
</organism>
<dbReference type="CDD" id="cd06578">
    <property type="entry name" value="HemD"/>
    <property type="match status" value="1"/>
</dbReference>
<dbReference type="InterPro" id="IPR006366">
    <property type="entry name" value="CobA/CysG_C"/>
</dbReference>
<keyword evidence="5" id="KW-0627">Porphyrin biosynthesis</keyword>
<sequence length="464" mass="52875">MGVVYLVGAGPGDLKLITLKGLEVLKEADCVVYDQLINPNLLNFAKNDAKLIYVGKVAGNHSKTQEQINKILENEARKANIVVRLKGGDPFVFGRGGEEFDYLTQRGIKVEIIPGITSAIAVPAYAGIPVTQRGISSHFHVYTGHSKDTKIYVDSGTIVFLMVSKNIDFVKEKLLEKFLPDTPCAVINNGTTNLQKTYLTSIKNLDERLFESPSLLVVGNVVKKRKNWFEDGKLFGKKILITTQYSKDFEILEKSGAQLYFVPTFYIKENVEKLEYLAKNLDKYETLMFTSKNGVRLFLKWLKKFRIDLRSLKAEIAVIGKKTAKEFEKVGVFADIIPEKELSEKLFEMIDKRKKAAYITSNLGKDINEENIEKIEIYQTIENYRMKKVLNEILKKEMDYVVFTSPSSFLFFLKMAKLNKEKICAIGPVTKKCIEDHGYKVEIMPQKYTYEELCKEILKKGDRA</sequence>
<proteinExistence type="inferred from homology"/>
<comment type="similarity">
    <text evidence="6">Belongs to the precorrin methyltransferase family.</text>
</comment>
<dbReference type="PANTHER" id="PTHR45790:SF3">
    <property type="entry name" value="S-ADENOSYL-L-METHIONINE-DEPENDENT UROPORPHYRINOGEN III METHYLTRANSFERASE, CHLOROPLASTIC"/>
    <property type="match status" value="1"/>
</dbReference>
<evidence type="ECO:0000256" key="4">
    <source>
        <dbReference type="ARBA" id="ARBA00022691"/>
    </source>
</evidence>
<keyword evidence="2 6" id="KW-0489">Methyltransferase</keyword>
<dbReference type="InterPro" id="IPR003754">
    <property type="entry name" value="4pyrrol_synth_uPrphyn_synth"/>
</dbReference>
<evidence type="ECO:0000256" key="1">
    <source>
        <dbReference type="ARBA" id="ARBA00012162"/>
    </source>
</evidence>
<dbReference type="PROSITE" id="PS00840">
    <property type="entry name" value="SUMT_2"/>
    <property type="match status" value="1"/>
</dbReference>
<comment type="caution">
    <text evidence="9">The sequence shown here is derived from an EMBL/GenBank/DDBJ whole genome shotgun (WGS) entry which is preliminary data.</text>
</comment>
<name>A0A841GTZ0_9BACT</name>
<dbReference type="Gene3D" id="3.40.1010.10">
    <property type="entry name" value="Cobalt-precorrin-4 Transmethylase, Domain 1"/>
    <property type="match status" value="1"/>
</dbReference>
<keyword evidence="3 6" id="KW-0808">Transferase</keyword>
<evidence type="ECO:0000256" key="5">
    <source>
        <dbReference type="ARBA" id="ARBA00023244"/>
    </source>
</evidence>
<dbReference type="PANTHER" id="PTHR45790">
    <property type="entry name" value="SIROHEME SYNTHASE-RELATED"/>
    <property type="match status" value="1"/>
</dbReference>
<keyword evidence="10" id="KW-1185">Reference proteome</keyword>
<feature type="domain" description="Tetrapyrrole methylase" evidence="7">
    <location>
        <begin position="4"/>
        <end position="205"/>
    </location>
</feature>
<dbReference type="RefSeq" id="WP_184619980.1">
    <property type="nucleotide sequence ID" value="NZ_JACHEX010000007.1"/>
</dbReference>
<dbReference type="InterPro" id="IPR014776">
    <property type="entry name" value="4pyrrole_Mease_sub2"/>
</dbReference>